<proteinExistence type="predicted"/>
<dbReference type="Proteomes" id="UP000093053">
    <property type="component" value="Chromosome"/>
</dbReference>
<gene>
    <name evidence="2" type="ORF">BBK82_32280</name>
</gene>
<keyword evidence="3" id="KW-1185">Reference proteome</keyword>
<dbReference type="EMBL" id="CP016793">
    <property type="protein sequence ID" value="ANZ40024.1"/>
    <property type="molecule type" value="Genomic_DNA"/>
</dbReference>
<name>A0A1B2HQL7_9PSEU</name>
<dbReference type="KEGG" id="led:BBK82_32280"/>
<accession>A0A1B2HQL7</accession>
<evidence type="ECO:0000313" key="3">
    <source>
        <dbReference type="Proteomes" id="UP000093053"/>
    </source>
</evidence>
<dbReference type="AlphaFoldDB" id="A0A1B2HQL7"/>
<feature type="region of interest" description="Disordered" evidence="1">
    <location>
        <begin position="100"/>
        <end position="132"/>
    </location>
</feature>
<sequence>MPVPGFGPGAAGFAPPPGGLSASSFGTAPAGFTFGTPPAPFSLPSAPAFTPQLPQSGGTGISFFFTVGSADQQKAQAVRAMQTYESSLNGSSRLIDDARGAVPQAAATPSAPVPPRQPETGRRGAWQRLTGGGVEAVAVRHERGS</sequence>
<dbReference type="STRING" id="1586287.BBK82_32280"/>
<protein>
    <submittedName>
        <fullName evidence="2">Uncharacterized protein</fullName>
    </submittedName>
</protein>
<evidence type="ECO:0000313" key="2">
    <source>
        <dbReference type="EMBL" id="ANZ40024.1"/>
    </source>
</evidence>
<evidence type="ECO:0000256" key="1">
    <source>
        <dbReference type="SAM" id="MobiDB-lite"/>
    </source>
</evidence>
<organism evidence="2 3">
    <name type="scientific">Lentzea guizhouensis</name>
    <dbReference type="NCBI Taxonomy" id="1586287"/>
    <lineage>
        <taxon>Bacteria</taxon>
        <taxon>Bacillati</taxon>
        <taxon>Actinomycetota</taxon>
        <taxon>Actinomycetes</taxon>
        <taxon>Pseudonocardiales</taxon>
        <taxon>Pseudonocardiaceae</taxon>
        <taxon>Lentzea</taxon>
    </lineage>
</organism>
<reference evidence="2 3" key="1">
    <citation type="submission" date="2016-07" db="EMBL/GenBank/DDBJ databases">
        <title>Complete genome sequence of the Lentzea guizhouensis DHS C013.</title>
        <authorList>
            <person name="Cao C."/>
        </authorList>
    </citation>
    <scope>NUCLEOTIDE SEQUENCE [LARGE SCALE GENOMIC DNA]</scope>
    <source>
        <strain evidence="2 3">DHS C013</strain>
    </source>
</reference>